<organism evidence="1 2">
    <name type="scientific">Caerostris darwini</name>
    <dbReference type="NCBI Taxonomy" id="1538125"/>
    <lineage>
        <taxon>Eukaryota</taxon>
        <taxon>Metazoa</taxon>
        <taxon>Ecdysozoa</taxon>
        <taxon>Arthropoda</taxon>
        <taxon>Chelicerata</taxon>
        <taxon>Arachnida</taxon>
        <taxon>Araneae</taxon>
        <taxon>Araneomorphae</taxon>
        <taxon>Entelegynae</taxon>
        <taxon>Araneoidea</taxon>
        <taxon>Araneidae</taxon>
        <taxon>Caerostris</taxon>
    </lineage>
</organism>
<comment type="caution">
    <text evidence="1">The sequence shown here is derived from an EMBL/GenBank/DDBJ whole genome shotgun (WGS) entry which is preliminary data.</text>
</comment>
<dbReference type="Proteomes" id="UP001054837">
    <property type="component" value="Unassembled WGS sequence"/>
</dbReference>
<accession>A0AAV4QTA8</accession>
<gene>
    <name evidence="1" type="ORF">CDAR_205821</name>
</gene>
<evidence type="ECO:0000313" key="2">
    <source>
        <dbReference type="Proteomes" id="UP001054837"/>
    </source>
</evidence>
<sequence length="87" mass="9459">MTLADRSGPSSAVASSQPLICSQASFRGHFSLPCSSAQNTLWMIAELQDDLKHQAGIEGHQGFTSPRTHIESRRRRLVKICPVPISG</sequence>
<evidence type="ECO:0000313" key="1">
    <source>
        <dbReference type="EMBL" id="GIY12487.1"/>
    </source>
</evidence>
<dbReference type="EMBL" id="BPLQ01005057">
    <property type="protein sequence ID" value="GIY12487.1"/>
    <property type="molecule type" value="Genomic_DNA"/>
</dbReference>
<dbReference type="AlphaFoldDB" id="A0AAV4QTA8"/>
<proteinExistence type="predicted"/>
<reference evidence="1 2" key="1">
    <citation type="submission" date="2021-06" db="EMBL/GenBank/DDBJ databases">
        <title>Caerostris darwini draft genome.</title>
        <authorList>
            <person name="Kono N."/>
            <person name="Arakawa K."/>
        </authorList>
    </citation>
    <scope>NUCLEOTIDE SEQUENCE [LARGE SCALE GENOMIC DNA]</scope>
</reference>
<name>A0AAV4QTA8_9ARAC</name>
<protein>
    <submittedName>
        <fullName evidence="1">Uncharacterized protein</fullName>
    </submittedName>
</protein>
<keyword evidence="2" id="KW-1185">Reference proteome</keyword>